<dbReference type="Proteomes" id="UP000652074">
    <property type="component" value="Unassembled WGS sequence"/>
</dbReference>
<reference evidence="1 2" key="1">
    <citation type="submission" date="2019-12" db="EMBL/GenBank/DDBJ databases">
        <title>Comparative genomics gives insights into the taxonomy of the Azoarcus-Aromatoleum group and reveals separate origins of nif in the plant-associated Azoarcus and non-plant-associated Aromatoleum sub-groups.</title>
        <authorList>
            <person name="Lafos M."/>
            <person name="Maluk M."/>
            <person name="Batista M."/>
            <person name="Junghare M."/>
            <person name="Carmona M."/>
            <person name="Faoro H."/>
            <person name="Cruz L.M."/>
            <person name="Battistoni F."/>
            <person name="De Souza E."/>
            <person name="Pedrosa F."/>
            <person name="Chen W.-M."/>
            <person name="Poole P.S."/>
            <person name="Dixon R.A."/>
            <person name="James E.K."/>
        </authorList>
    </citation>
    <scope>NUCLEOTIDE SEQUENCE [LARGE SCALE GENOMIC DNA]</scope>
    <source>
        <strain evidence="1 2">ToN1</strain>
    </source>
</reference>
<name>A0ABX1MRH6_9RHOO</name>
<dbReference type="EMBL" id="WTVR01000021">
    <property type="protein sequence ID" value="NMF89218.1"/>
    <property type="molecule type" value="Genomic_DNA"/>
</dbReference>
<organism evidence="1 2">
    <name type="scientific">Aromatoleum petrolei</name>
    <dbReference type="NCBI Taxonomy" id="76116"/>
    <lineage>
        <taxon>Bacteria</taxon>
        <taxon>Pseudomonadati</taxon>
        <taxon>Pseudomonadota</taxon>
        <taxon>Betaproteobacteria</taxon>
        <taxon>Rhodocyclales</taxon>
        <taxon>Rhodocyclaceae</taxon>
        <taxon>Aromatoleum</taxon>
    </lineage>
</organism>
<evidence type="ECO:0000313" key="1">
    <source>
        <dbReference type="EMBL" id="NMF89218.1"/>
    </source>
</evidence>
<sequence length="1109" mass="121571">MNAQKTKKLSEIVRIRQQYQRSIRLDVDFGRMDALDGYVCHKTAADVLDTMAKQISGSNQRAFTWTGPFGGGKSSLAVALASALGPDESLRAQAREVLRLNVHPNFDEALPVSNGWLVLPVVGRRGFVSEEISKALNHAIGSRASPGSAKEVVAELCAVAASERYDGVILVIDEMGKFLEAAALGLGDDVYFFQDLAESAARAQGRLVVVGILHQSFRQYASRLGSEARDDWAKVQGRYVDIPLVAASDEVVELIGRAVETNAHPHFNRTRARAIASAMAARRPAIGVEAFTESLDACWPLHPAMAALLGPVSRRQFGQNERSTFGFLGSVEPHGFRSFLKEQDLSEECCYRPDHYWDYLRGNLEQAILSSPDGHRWAQAADAVDRTEARHSGLHSALIKSIAVIDLLRATSGLAADTEVLRSLFPESLGNEVESALKQLSKWRVAIYKKHLGAWSVFEGSDFDIEKALAQAKATLPGIDFSMLTSLANLYPAIAKRHYHKTGTLRWMDVALCRLEDAEGIASKFSPKKGEFGLFLLTLPSKEVRLEAALSQCETIARSRPWPVAVGIPPNYARIEELGLELVCLQSVQGRPELEGDQVGKREVTARISAARSALEEQLRFAIARATWALAGRTCSAGTPIARCSSDLADDLYRDSPRLWSELINRDAPSSASVKARRDLIHAMLENENLENLGFEAFPAERGLYESLLKGTGLHRKDGDSDTWRFQPPDEQHGASLIRLWEETRKLFSDASKRVEAVEIDRLWAGDPFGVRSAVRPILLTAFLLAHKGNLAVYKDSMFIPSLNDADLDEYLQDEKRFSFRWVVVDDEKTQILSGISNLLASIGAAAPASDPLEAAKGLVALVFRLPHWTKRTATLSAEAREVRDILSKASDPHRVLFMDLAAVFGAANGSDYVDALRGPITELAGAYEAMLRKIESSMLEALDAPANALERLRARAELLKDLDGELRQNAFAGHLAKHDGSLASIERIVGLAVNKPARDWTDRDFDQALLEIARLALRFRQSEALVSVRGRKPMTDAFAVVIGAGSSARTISRQFDLSERHRATVDNLADELASSLQSKGLDTDVLLAALARAGLKLATDDSAEVEHG</sequence>
<comment type="caution">
    <text evidence="1">The sequence shown here is derived from an EMBL/GenBank/DDBJ whole genome shotgun (WGS) entry which is preliminary data.</text>
</comment>
<evidence type="ECO:0000313" key="2">
    <source>
        <dbReference type="Proteomes" id="UP000652074"/>
    </source>
</evidence>
<dbReference type="Gene3D" id="3.40.50.300">
    <property type="entry name" value="P-loop containing nucleotide triphosphate hydrolases"/>
    <property type="match status" value="1"/>
</dbReference>
<keyword evidence="1" id="KW-0067">ATP-binding</keyword>
<gene>
    <name evidence="1" type="ORF">GPA26_12110</name>
</gene>
<dbReference type="GO" id="GO:0005524">
    <property type="term" value="F:ATP binding"/>
    <property type="evidence" value="ECO:0007669"/>
    <property type="project" value="UniProtKB-KW"/>
</dbReference>
<keyword evidence="2" id="KW-1185">Reference proteome</keyword>
<keyword evidence="1" id="KW-0547">Nucleotide-binding</keyword>
<protein>
    <submittedName>
        <fullName evidence="1">ATP-binding protein</fullName>
    </submittedName>
</protein>
<dbReference type="RefSeq" id="WP_169206598.1">
    <property type="nucleotide sequence ID" value="NZ_CP059560.1"/>
</dbReference>
<accession>A0ABX1MRH6</accession>
<dbReference type="InterPro" id="IPR027417">
    <property type="entry name" value="P-loop_NTPase"/>
</dbReference>
<proteinExistence type="predicted"/>
<dbReference type="SUPFAM" id="SSF52540">
    <property type="entry name" value="P-loop containing nucleoside triphosphate hydrolases"/>
    <property type="match status" value="1"/>
</dbReference>